<gene>
    <name evidence="1" type="ORF">BOTBODRAFT_181856</name>
</gene>
<evidence type="ECO:0000313" key="2">
    <source>
        <dbReference type="Proteomes" id="UP000027195"/>
    </source>
</evidence>
<dbReference type="EMBL" id="KL198152">
    <property type="protein sequence ID" value="KDQ06161.1"/>
    <property type="molecule type" value="Genomic_DNA"/>
</dbReference>
<dbReference type="AlphaFoldDB" id="A0A067M3K0"/>
<dbReference type="Proteomes" id="UP000027195">
    <property type="component" value="Unassembled WGS sequence"/>
</dbReference>
<dbReference type="HOGENOM" id="CLU_1467921_0_0_1"/>
<protein>
    <recommendedName>
        <fullName evidence="3">WH1 domain-containing protein</fullName>
    </recommendedName>
</protein>
<evidence type="ECO:0000313" key="1">
    <source>
        <dbReference type="EMBL" id="KDQ06161.1"/>
    </source>
</evidence>
<keyword evidence="2" id="KW-1185">Reference proteome</keyword>
<name>A0A067M3K0_BOTB1</name>
<organism evidence="1 2">
    <name type="scientific">Botryobasidium botryosum (strain FD-172 SS1)</name>
    <dbReference type="NCBI Taxonomy" id="930990"/>
    <lineage>
        <taxon>Eukaryota</taxon>
        <taxon>Fungi</taxon>
        <taxon>Dikarya</taxon>
        <taxon>Basidiomycota</taxon>
        <taxon>Agaricomycotina</taxon>
        <taxon>Agaricomycetes</taxon>
        <taxon>Cantharellales</taxon>
        <taxon>Botryobasidiaceae</taxon>
        <taxon>Botryobasidium</taxon>
    </lineage>
</organism>
<sequence>MSSACYRYHPAPLAAALWRCTDGVWEVVHTTVIPELCSAFLTIMVESDDGDEVHIFTLRHVNVIHMKRGASFIWTYYATPAPTLWALRFSTAVERFNFCTHLKGDSLETAEKRGVFAALETIHKQVPLQKLEPSAAAPEEQARMDQSYVSEINNNRTSRACSLLDPTMDDNADETVREIWDCDY</sequence>
<dbReference type="InParanoid" id="A0A067M3K0"/>
<evidence type="ECO:0008006" key="3">
    <source>
        <dbReference type="Google" id="ProtNLM"/>
    </source>
</evidence>
<accession>A0A067M3K0</accession>
<reference evidence="2" key="1">
    <citation type="journal article" date="2014" name="Proc. Natl. Acad. Sci. U.S.A.">
        <title>Extensive sampling of basidiomycete genomes demonstrates inadequacy of the white-rot/brown-rot paradigm for wood decay fungi.</title>
        <authorList>
            <person name="Riley R."/>
            <person name="Salamov A.A."/>
            <person name="Brown D.W."/>
            <person name="Nagy L.G."/>
            <person name="Floudas D."/>
            <person name="Held B.W."/>
            <person name="Levasseur A."/>
            <person name="Lombard V."/>
            <person name="Morin E."/>
            <person name="Otillar R."/>
            <person name="Lindquist E.A."/>
            <person name="Sun H."/>
            <person name="LaButti K.M."/>
            <person name="Schmutz J."/>
            <person name="Jabbour D."/>
            <person name="Luo H."/>
            <person name="Baker S.E."/>
            <person name="Pisabarro A.G."/>
            <person name="Walton J.D."/>
            <person name="Blanchette R.A."/>
            <person name="Henrissat B."/>
            <person name="Martin F."/>
            <person name="Cullen D."/>
            <person name="Hibbett D.S."/>
            <person name="Grigoriev I.V."/>
        </authorList>
    </citation>
    <scope>NUCLEOTIDE SEQUENCE [LARGE SCALE GENOMIC DNA]</scope>
    <source>
        <strain evidence="2">FD-172 SS1</strain>
    </source>
</reference>
<proteinExistence type="predicted"/>